<feature type="transmembrane region" description="Helical" evidence="1">
    <location>
        <begin position="77"/>
        <end position="100"/>
    </location>
</feature>
<sequence length="120" mass="13323">MHDLSALFKKSTLNNSFKGIQKGNKQISHLLYADDLLVFGHATNQNVITLKNIFKGLYLLSDIQSGIVFYIGSEALLFSKAIALLLADVVLCFFTVMTLMTKSFTSFLRSIPVFLSNVVV</sequence>
<name>A0ABD0UH09_DENTH</name>
<keyword evidence="3" id="KW-1185">Reference proteome</keyword>
<dbReference type="Proteomes" id="UP001552299">
    <property type="component" value="Unassembled WGS sequence"/>
</dbReference>
<comment type="caution">
    <text evidence="2">The sequence shown here is derived from an EMBL/GenBank/DDBJ whole genome shotgun (WGS) entry which is preliminary data.</text>
</comment>
<evidence type="ECO:0000313" key="3">
    <source>
        <dbReference type="Proteomes" id="UP001552299"/>
    </source>
</evidence>
<keyword evidence="1" id="KW-0472">Membrane</keyword>
<evidence type="ECO:0000313" key="2">
    <source>
        <dbReference type="EMBL" id="KAL0911874.1"/>
    </source>
</evidence>
<evidence type="ECO:0000256" key="1">
    <source>
        <dbReference type="SAM" id="Phobius"/>
    </source>
</evidence>
<gene>
    <name evidence="2" type="ORF">M5K25_017804</name>
</gene>
<dbReference type="AlphaFoldDB" id="A0ABD0UH09"/>
<reference evidence="2 3" key="1">
    <citation type="journal article" date="2024" name="Plant Biotechnol. J.">
        <title>Dendrobium thyrsiflorum genome and its molecular insights into genes involved in important horticultural traits.</title>
        <authorList>
            <person name="Chen B."/>
            <person name="Wang J.Y."/>
            <person name="Zheng P.J."/>
            <person name="Li K.L."/>
            <person name="Liang Y.M."/>
            <person name="Chen X.F."/>
            <person name="Zhang C."/>
            <person name="Zhao X."/>
            <person name="He X."/>
            <person name="Zhang G.Q."/>
            <person name="Liu Z.J."/>
            <person name="Xu Q."/>
        </authorList>
    </citation>
    <scope>NUCLEOTIDE SEQUENCE [LARGE SCALE GENOMIC DNA]</scope>
    <source>
        <strain evidence="2">GZMU011</strain>
    </source>
</reference>
<protein>
    <recommendedName>
        <fullName evidence="4">Reverse transcriptase domain-containing protein</fullName>
    </recommendedName>
</protein>
<evidence type="ECO:0008006" key="4">
    <source>
        <dbReference type="Google" id="ProtNLM"/>
    </source>
</evidence>
<proteinExistence type="predicted"/>
<organism evidence="2 3">
    <name type="scientific">Dendrobium thyrsiflorum</name>
    <name type="common">Pinecone-like raceme dendrobium</name>
    <name type="synonym">Orchid</name>
    <dbReference type="NCBI Taxonomy" id="117978"/>
    <lineage>
        <taxon>Eukaryota</taxon>
        <taxon>Viridiplantae</taxon>
        <taxon>Streptophyta</taxon>
        <taxon>Embryophyta</taxon>
        <taxon>Tracheophyta</taxon>
        <taxon>Spermatophyta</taxon>
        <taxon>Magnoliopsida</taxon>
        <taxon>Liliopsida</taxon>
        <taxon>Asparagales</taxon>
        <taxon>Orchidaceae</taxon>
        <taxon>Epidendroideae</taxon>
        <taxon>Malaxideae</taxon>
        <taxon>Dendrobiinae</taxon>
        <taxon>Dendrobium</taxon>
    </lineage>
</organism>
<keyword evidence="1" id="KW-0812">Transmembrane</keyword>
<dbReference type="EMBL" id="JANQDX010000014">
    <property type="protein sequence ID" value="KAL0911874.1"/>
    <property type="molecule type" value="Genomic_DNA"/>
</dbReference>
<accession>A0ABD0UH09</accession>
<keyword evidence="1" id="KW-1133">Transmembrane helix</keyword>